<evidence type="ECO:0000313" key="4">
    <source>
        <dbReference type="Proteomes" id="UP000823904"/>
    </source>
</evidence>
<dbReference type="Proteomes" id="UP000823904">
    <property type="component" value="Unassembled WGS sequence"/>
</dbReference>
<reference evidence="3" key="1">
    <citation type="journal article" date="2021" name="PeerJ">
        <title>Extensive microbial diversity within the chicken gut microbiome revealed by metagenomics and culture.</title>
        <authorList>
            <person name="Gilroy R."/>
            <person name="Ravi A."/>
            <person name="Getino M."/>
            <person name="Pursley I."/>
            <person name="Horton D.L."/>
            <person name="Alikhan N.F."/>
            <person name="Baker D."/>
            <person name="Gharbi K."/>
            <person name="Hall N."/>
            <person name="Watson M."/>
            <person name="Adriaenssens E.M."/>
            <person name="Foster-Nyarko E."/>
            <person name="Jarju S."/>
            <person name="Secka A."/>
            <person name="Antonio M."/>
            <person name="Oren A."/>
            <person name="Chaudhuri R.R."/>
            <person name="La Ragione R."/>
            <person name="Hildebrand F."/>
            <person name="Pallen M.J."/>
        </authorList>
    </citation>
    <scope>NUCLEOTIDE SEQUENCE</scope>
    <source>
        <strain evidence="3">ChiSjej3B21-8574</strain>
    </source>
</reference>
<comment type="caution">
    <text evidence="3">The sequence shown here is derived from an EMBL/GenBank/DDBJ whole genome shotgun (WGS) entry which is preliminary data.</text>
</comment>
<protein>
    <submittedName>
        <fullName evidence="3">Prolyl oligopeptidase family serine peptidase</fullName>
    </submittedName>
</protein>
<dbReference type="Pfam" id="PF00326">
    <property type="entry name" value="Peptidase_S9"/>
    <property type="match status" value="1"/>
</dbReference>
<dbReference type="PANTHER" id="PTHR43037">
    <property type="entry name" value="UNNAMED PRODUCT-RELATED"/>
    <property type="match status" value="1"/>
</dbReference>
<dbReference type="SUPFAM" id="SSF53474">
    <property type="entry name" value="alpha/beta-Hydrolases"/>
    <property type="match status" value="1"/>
</dbReference>
<sequence length="213" mass="24142">MHAGYRTPVIFALYFTLPGYQGLYFQGVAENIKTEDFGFTAQDYISDMIIVAPQLSDWEETSADQTIALVEYFIDHYNIDTSRVYASGYSGGGETMSLVMGKRPDLFTAYLQCSSQWDGDYDAAVKSRTPVYFVVGEDDEYYGSEPSREAYQKLHDLYEEEGLSDDEIDDLLVLDIKDQNYFDEGGVENQHGGGGQLFSRDKDIMGWLFSQKK</sequence>
<evidence type="ECO:0000259" key="2">
    <source>
        <dbReference type="Pfam" id="PF00326"/>
    </source>
</evidence>
<name>A0A9D2PHK2_9FIRM</name>
<dbReference type="EMBL" id="DWWD01000024">
    <property type="protein sequence ID" value="HJC50201.1"/>
    <property type="molecule type" value="Genomic_DNA"/>
</dbReference>
<dbReference type="InterPro" id="IPR001375">
    <property type="entry name" value="Peptidase_S9_cat"/>
</dbReference>
<dbReference type="AlphaFoldDB" id="A0A9D2PHK2"/>
<dbReference type="InterPro" id="IPR029058">
    <property type="entry name" value="AB_hydrolase_fold"/>
</dbReference>
<dbReference type="InterPro" id="IPR050955">
    <property type="entry name" value="Plant_Biomass_Hydrol_Est"/>
</dbReference>
<gene>
    <name evidence="3" type="ORF">H9754_06440</name>
</gene>
<dbReference type="PANTHER" id="PTHR43037:SF1">
    <property type="entry name" value="BLL1128 PROTEIN"/>
    <property type="match status" value="1"/>
</dbReference>
<dbReference type="GO" id="GO:0006508">
    <property type="term" value="P:proteolysis"/>
    <property type="evidence" value="ECO:0007669"/>
    <property type="project" value="InterPro"/>
</dbReference>
<evidence type="ECO:0000313" key="3">
    <source>
        <dbReference type="EMBL" id="HJC50201.1"/>
    </source>
</evidence>
<organism evidence="3 4">
    <name type="scientific">Candidatus Anaerostipes avistercoris</name>
    <dbReference type="NCBI Taxonomy" id="2838462"/>
    <lineage>
        <taxon>Bacteria</taxon>
        <taxon>Bacillati</taxon>
        <taxon>Bacillota</taxon>
        <taxon>Clostridia</taxon>
        <taxon>Lachnospirales</taxon>
        <taxon>Lachnospiraceae</taxon>
        <taxon>Anaerostipes</taxon>
    </lineage>
</organism>
<evidence type="ECO:0000256" key="1">
    <source>
        <dbReference type="ARBA" id="ARBA00022729"/>
    </source>
</evidence>
<dbReference type="GO" id="GO:0008236">
    <property type="term" value="F:serine-type peptidase activity"/>
    <property type="evidence" value="ECO:0007669"/>
    <property type="project" value="InterPro"/>
</dbReference>
<keyword evidence="1" id="KW-0732">Signal</keyword>
<proteinExistence type="predicted"/>
<feature type="domain" description="Peptidase S9 prolyl oligopeptidase catalytic" evidence="2">
    <location>
        <begin position="57"/>
        <end position="118"/>
    </location>
</feature>
<accession>A0A9D2PHK2</accession>
<dbReference type="Gene3D" id="3.40.50.1820">
    <property type="entry name" value="alpha/beta hydrolase"/>
    <property type="match status" value="1"/>
</dbReference>
<reference evidence="3" key="2">
    <citation type="submission" date="2021-04" db="EMBL/GenBank/DDBJ databases">
        <authorList>
            <person name="Gilroy R."/>
        </authorList>
    </citation>
    <scope>NUCLEOTIDE SEQUENCE</scope>
    <source>
        <strain evidence="3">ChiSjej3B21-8574</strain>
    </source>
</reference>